<dbReference type="SUPFAM" id="SSF56214">
    <property type="entry name" value="4'-phosphopantetheinyl transferase"/>
    <property type="match status" value="1"/>
</dbReference>
<keyword evidence="1 4" id="KW-0808">Transferase</keyword>
<feature type="compositionally biased region" description="Low complexity" evidence="2">
    <location>
        <begin position="93"/>
        <end position="108"/>
    </location>
</feature>
<dbReference type="EMBL" id="CP134213">
    <property type="protein sequence ID" value="WND19231.1"/>
    <property type="molecule type" value="Genomic_DNA"/>
</dbReference>
<evidence type="ECO:0000313" key="4">
    <source>
        <dbReference type="EMBL" id="WND19231.1"/>
    </source>
</evidence>
<evidence type="ECO:0000256" key="1">
    <source>
        <dbReference type="ARBA" id="ARBA00022679"/>
    </source>
</evidence>
<name>A0ABY9U8P2_STRVL</name>
<gene>
    <name evidence="4" type="ORF">RI060_18580</name>
</gene>
<reference evidence="4 5" key="1">
    <citation type="submission" date="2023-09" db="EMBL/GenBank/DDBJ databases">
        <title>The genome sequence of Streptomyces anthocyanicus.</title>
        <authorList>
            <person name="Mo P."/>
        </authorList>
    </citation>
    <scope>NUCLEOTIDE SEQUENCE [LARGE SCALE GENOMIC DNA]</scope>
    <source>
        <strain evidence="4 5">JCM 4387</strain>
    </source>
</reference>
<evidence type="ECO:0000313" key="5">
    <source>
        <dbReference type="Proteomes" id="UP001249394"/>
    </source>
</evidence>
<dbReference type="Gene3D" id="3.90.470.20">
    <property type="entry name" value="4'-phosphopantetheinyl transferase domain"/>
    <property type="match status" value="1"/>
</dbReference>
<organism evidence="4 5">
    <name type="scientific">Streptomyces violaceus</name>
    <name type="common">Streptomyces venezuelae</name>
    <dbReference type="NCBI Taxonomy" id="1936"/>
    <lineage>
        <taxon>Bacteria</taxon>
        <taxon>Bacillati</taxon>
        <taxon>Actinomycetota</taxon>
        <taxon>Actinomycetes</taxon>
        <taxon>Kitasatosporales</taxon>
        <taxon>Streptomycetaceae</taxon>
        <taxon>Streptomyces</taxon>
    </lineage>
</organism>
<feature type="compositionally biased region" description="Basic residues" evidence="2">
    <location>
        <begin position="69"/>
        <end position="85"/>
    </location>
</feature>
<keyword evidence="5" id="KW-1185">Reference proteome</keyword>
<sequence length="215" mass="22450">MPLSASTALCATAAAPTCGRAPRTTRRQPPTRGCSPWPDPRCRTAGHGRTDCVTRAPAPPYAGCSPGVRGRRPRASGPGRRHTRGARIPGTAGPSPRGSSWPRPNSPIRTACRTTACEAAVLRCWTRKEAVVKAIGVGITRDLTSPEVHRENPGPLVVSGAADGGGDRLVEDVPSRNDLFVALAGPVGRAGPAVLRTRESALSRSLLEPFASSRS</sequence>
<proteinExistence type="predicted"/>
<dbReference type="InterPro" id="IPR008278">
    <property type="entry name" value="4-PPantetheinyl_Trfase_dom"/>
</dbReference>
<dbReference type="Proteomes" id="UP001249394">
    <property type="component" value="Chromosome"/>
</dbReference>
<protein>
    <submittedName>
        <fullName evidence="4">4'-phosphopantetheinyl transferase superfamily protein</fullName>
    </submittedName>
</protein>
<feature type="region of interest" description="Disordered" evidence="2">
    <location>
        <begin position="17"/>
        <end position="108"/>
    </location>
</feature>
<evidence type="ECO:0000259" key="3">
    <source>
        <dbReference type="Pfam" id="PF01648"/>
    </source>
</evidence>
<dbReference type="GO" id="GO:0016740">
    <property type="term" value="F:transferase activity"/>
    <property type="evidence" value="ECO:0007669"/>
    <property type="project" value="UniProtKB-KW"/>
</dbReference>
<feature type="compositionally biased region" description="Low complexity" evidence="2">
    <location>
        <begin position="17"/>
        <end position="32"/>
    </location>
</feature>
<dbReference type="Pfam" id="PF01648">
    <property type="entry name" value="ACPS"/>
    <property type="match status" value="1"/>
</dbReference>
<feature type="domain" description="4'-phosphopantetheinyl transferase" evidence="3">
    <location>
        <begin position="118"/>
        <end position="155"/>
    </location>
</feature>
<dbReference type="InterPro" id="IPR037143">
    <property type="entry name" value="4-PPantetheinyl_Trfase_dom_sf"/>
</dbReference>
<accession>A0ABY9U8P2</accession>
<evidence type="ECO:0000256" key="2">
    <source>
        <dbReference type="SAM" id="MobiDB-lite"/>
    </source>
</evidence>